<name>A0A4Y9STH3_9BURK</name>
<dbReference type="OrthoDB" id="9785113at2"/>
<dbReference type="Proteomes" id="UP000297729">
    <property type="component" value="Unassembled WGS sequence"/>
</dbReference>
<keyword evidence="2" id="KW-1185">Reference proteome</keyword>
<comment type="caution">
    <text evidence="1">The sequence shown here is derived from an EMBL/GenBank/DDBJ whole genome shotgun (WGS) entry which is preliminary data.</text>
</comment>
<evidence type="ECO:0000313" key="2">
    <source>
        <dbReference type="Proteomes" id="UP000297729"/>
    </source>
</evidence>
<sequence>MIDIKMTINGRPLTEDNIRDELERAVLEQIRVHVQDQLKNVPSELNGERLHVELQGSDLDNLSVHLSGPDQLIEQAKQALGAE</sequence>
<evidence type="ECO:0000313" key="1">
    <source>
        <dbReference type="EMBL" id="TFW28534.1"/>
    </source>
</evidence>
<protein>
    <submittedName>
        <fullName evidence="1">Uncharacterized protein</fullName>
    </submittedName>
</protein>
<gene>
    <name evidence="1" type="ORF">E4L98_05485</name>
</gene>
<organism evidence="1 2">
    <name type="scientific">Duganella callida</name>
    <dbReference type="NCBI Taxonomy" id="2561932"/>
    <lineage>
        <taxon>Bacteria</taxon>
        <taxon>Pseudomonadati</taxon>
        <taxon>Pseudomonadota</taxon>
        <taxon>Betaproteobacteria</taxon>
        <taxon>Burkholderiales</taxon>
        <taxon>Oxalobacteraceae</taxon>
        <taxon>Telluria group</taxon>
        <taxon>Duganella</taxon>
    </lineage>
</organism>
<dbReference type="RefSeq" id="WP_135200563.1">
    <property type="nucleotide sequence ID" value="NZ_SPVG01000051.1"/>
</dbReference>
<accession>A0A4Y9STH3</accession>
<proteinExistence type="predicted"/>
<reference evidence="1 2" key="1">
    <citation type="submission" date="2019-03" db="EMBL/GenBank/DDBJ databases">
        <title>Draft Genome Sequence of Duganella callidus sp. nov., a Novel Duganella Species Isolated from Cultivated Soil.</title>
        <authorList>
            <person name="Raths R."/>
            <person name="Peta V."/>
            <person name="Bucking H."/>
        </authorList>
    </citation>
    <scope>NUCLEOTIDE SEQUENCE [LARGE SCALE GENOMIC DNA]</scope>
    <source>
        <strain evidence="1 2">DN04</strain>
    </source>
</reference>
<dbReference type="AlphaFoldDB" id="A0A4Y9STH3"/>
<dbReference type="EMBL" id="SPVG01000051">
    <property type="protein sequence ID" value="TFW28534.1"/>
    <property type="molecule type" value="Genomic_DNA"/>
</dbReference>